<reference evidence="2 3" key="1">
    <citation type="submission" date="2018-10" db="EMBL/GenBank/DDBJ databases">
        <title>Robbsia sp. DHC34, isolated from soil.</title>
        <authorList>
            <person name="Gao Z.-H."/>
            <person name="Qiu L.-H."/>
        </authorList>
    </citation>
    <scope>NUCLEOTIDE SEQUENCE [LARGE SCALE GENOMIC DNA]</scope>
    <source>
        <strain evidence="2 3">DHC34</strain>
    </source>
</reference>
<name>A0A494XZ27_9BURK</name>
<evidence type="ECO:0000256" key="1">
    <source>
        <dbReference type="SAM" id="Phobius"/>
    </source>
</evidence>
<dbReference type="EMBL" id="RBZU01000004">
    <property type="protein sequence ID" value="RKP55767.1"/>
    <property type="molecule type" value="Genomic_DNA"/>
</dbReference>
<accession>A0A494XZ27</accession>
<evidence type="ECO:0000313" key="2">
    <source>
        <dbReference type="EMBL" id="RKP55767.1"/>
    </source>
</evidence>
<protein>
    <recommendedName>
        <fullName evidence="4">Heme exporter protein D</fullName>
    </recommendedName>
</protein>
<sequence>MSTFDLAAAQSAQTAYVAFLAVLAYVTHRAAAMTHAARRERLAYRIVRIEHRSERRAERRIGGAA</sequence>
<dbReference type="AlphaFoldDB" id="A0A494XZ27"/>
<dbReference type="Proteomes" id="UP000270342">
    <property type="component" value="Unassembled WGS sequence"/>
</dbReference>
<proteinExistence type="predicted"/>
<keyword evidence="3" id="KW-1185">Reference proteome</keyword>
<gene>
    <name evidence="2" type="ORF">D7S86_11135</name>
</gene>
<evidence type="ECO:0000313" key="3">
    <source>
        <dbReference type="Proteomes" id="UP000270342"/>
    </source>
</evidence>
<keyword evidence="1" id="KW-1133">Transmembrane helix</keyword>
<feature type="transmembrane region" description="Helical" evidence="1">
    <location>
        <begin position="12"/>
        <end position="32"/>
    </location>
</feature>
<comment type="caution">
    <text evidence="2">The sequence shown here is derived from an EMBL/GenBank/DDBJ whole genome shotgun (WGS) entry which is preliminary data.</text>
</comment>
<keyword evidence="1" id="KW-0812">Transmembrane</keyword>
<keyword evidence="1" id="KW-0472">Membrane</keyword>
<evidence type="ECO:0008006" key="4">
    <source>
        <dbReference type="Google" id="ProtNLM"/>
    </source>
</evidence>
<organism evidence="2 3">
    <name type="scientific">Pararobbsia silviterrae</name>
    <dbReference type="NCBI Taxonomy" id="1792498"/>
    <lineage>
        <taxon>Bacteria</taxon>
        <taxon>Pseudomonadati</taxon>
        <taxon>Pseudomonadota</taxon>
        <taxon>Betaproteobacteria</taxon>
        <taxon>Burkholderiales</taxon>
        <taxon>Burkholderiaceae</taxon>
        <taxon>Pararobbsia</taxon>
    </lineage>
</organism>